<protein>
    <recommendedName>
        <fullName evidence="3">LysM domain-containing protein</fullName>
    </recommendedName>
</protein>
<gene>
    <name evidence="4" type="ORF">RJ639_008445</name>
</gene>
<evidence type="ECO:0000313" key="5">
    <source>
        <dbReference type="Proteomes" id="UP001188597"/>
    </source>
</evidence>
<evidence type="ECO:0000256" key="1">
    <source>
        <dbReference type="ARBA" id="ARBA00022669"/>
    </source>
</evidence>
<evidence type="ECO:0000313" key="4">
    <source>
        <dbReference type="EMBL" id="KAK3014013.1"/>
    </source>
</evidence>
<dbReference type="CDD" id="cd00118">
    <property type="entry name" value="LysM"/>
    <property type="match status" value="1"/>
</dbReference>
<dbReference type="Gene3D" id="3.10.350.10">
    <property type="entry name" value="LysM domain"/>
    <property type="match status" value="1"/>
</dbReference>
<keyword evidence="2" id="KW-0843">Virulence</keyword>
<dbReference type="PANTHER" id="PTHR34997:SF1">
    <property type="entry name" value="PEPTIDOGLYCAN-BINDING LYSIN DOMAIN"/>
    <property type="match status" value="1"/>
</dbReference>
<name>A0AA88VU87_9ASTE</name>
<dbReference type="PANTHER" id="PTHR34997">
    <property type="entry name" value="AM15"/>
    <property type="match status" value="1"/>
</dbReference>
<dbReference type="SUPFAM" id="SSF54106">
    <property type="entry name" value="LysM domain"/>
    <property type="match status" value="1"/>
</dbReference>
<dbReference type="Proteomes" id="UP001188597">
    <property type="component" value="Unassembled WGS sequence"/>
</dbReference>
<evidence type="ECO:0000256" key="2">
    <source>
        <dbReference type="ARBA" id="ARBA00023026"/>
    </source>
</evidence>
<dbReference type="PROSITE" id="PS51782">
    <property type="entry name" value="LYSM"/>
    <property type="match status" value="1"/>
</dbReference>
<dbReference type="InterPro" id="IPR018392">
    <property type="entry name" value="LysM"/>
</dbReference>
<sequence>MEKETRGGNQVGFTQGAPICNKVYGAQGGDTCFSVAKTFKLKTKVFNVLNPNLNCVKMFVGEWLCVQGLTP</sequence>
<dbReference type="AlphaFoldDB" id="A0AA88VU87"/>
<keyword evidence="5" id="KW-1185">Reference proteome</keyword>
<comment type="caution">
    <text evidence="4">The sequence shown here is derived from an EMBL/GenBank/DDBJ whole genome shotgun (WGS) entry which is preliminary data.</text>
</comment>
<accession>A0AA88VU87</accession>
<evidence type="ECO:0000259" key="3">
    <source>
        <dbReference type="PROSITE" id="PS51782"/>
    </source>
</evidence>
<dbReference type="GO" id="GO:0008061">
    <property type="term" value="F:chitin binding"/>
    <property type="evidence" value="ECO:0007669"/>
    <property type="project" value="UniProtKB-KW"/>
</dbReference>
<dbReference type="InterPro" id="IPR052210">
    <property type="entry name" value="LysM1-like"/>
</dbReference>
<proteinExistence type="predicted"/>
<keyword evidence="1" id="KW-0147">Chitin-binding</keyword>
<feature type="domain" description="LysM" evidence="3">
    <location>
        <begin position="22"/>
        <end position="66"/>
    </location>
</feature>
<organism evidence="4 5">
    <name type="scientific">Escallonia herrerae</name>
    <dbReference type="NCBI Taxonomy" id="1293975"/>
    <lineage>
        <taxon>Eukaryota</taxon>
        <taxon>Viridiplantae</taxon>
        <taxon>Streptophyta</taxon>
        <taxon>Embryophyta</taxon>
        <taxon>Tracheophyta</taxon>
        <taxon>Spermatophyta</taxon>
        <taxon>Magnoliopsida</taxon>
        <taxon>eudicotyledons</taxon>
        <taxon>Gunneridae</taxon>
        <taxon>Pentapetalae</taxon>
        <taxon>asterids</taxon>
        <taxon>campanulids</taxon>
        <taxon>Escalloniales</taxon>
        <taxon>Escalloniaceae</taxon>
        <taxon>Escallonia</taxon>
    </lineage>
</organism>
<dbReference type="EMBL" id="JAVXUP010001252">
    <property type="protein sequence ID" value="KAK3014013.1"/>
    <property type="molecule type" value="Genomic_DNA"/>
</dbReference>
<reference evidence="4" key="1">
    <citation type="submission" date="2022-12" db="EMBL/GenBank/DDBJ databases">
        <title>Draft genome assemblies for two species of Escallonia (Escalloniales).</title>
        <authorList>
            <person name="Chanderbali A."/>
            <person name="Dervinis C."/>
            <person name="Anghel I."/>
            <person name="Soltis D."/>
            <person name="Soltis P."/>
            <person name="Zapata F."/>
        </authorList>
    </citation>
    <scope>NUCLEOTIDE SEQUENCE</scope>
    <source>
        <strain evidence="4">UCBG64.0493</strain>
        <tissue evidence="4">Leaf</tissue>
    </source>
</reference>
<dbReference type="InterPro" id="IPR036779">
    <property type="entry name" value="LysM_dom_sf"/>
</dbReference>